<dbReference type="Pfam" id="PF13458">
    <property type="entry name" value="Peripla_BP_6"/>
    <property type="match status" value="1"/>
</dbReference>
<organism evidence="3">
    <name type="scientific">hydrothermal vent metagenome</name>
    <dbReference type="NCBI Taxonomy" id="652676"/>
    <lineage>
        <taxon>unclassified sequences</taxon>
        <taxon>metagenomes</taxon>
        <taxon>ecological metagenomes</taxon>
    </lineage>
</organism>
<sequence>MFVSGSAITGAQTLGHTVSHHTTTADKINQAEIVKIGLLIPSPEALSAKHGAELAIRQANENGGYFGRPYRLITRSTEGPWGTGSKESVNLVFEDEVLAIMGALDGRNAHLAEQVAAKTRTAFLSSRATDMSLSQAFVPWYYRCIPDDRQQAIALIQEIYIKRKIENAAIIASNDYDSQHAVNTFLKIAGSMNIARARQFLYKSSGKGLPDILNDIEKNNVKSIILFGDTPFASKIIPMLKQRNMAQPIFGSLSIMDTQKASSPDWAIFEDMILISSGHWFTDKGTAFQKEFQEAYGYQPGAAAAFAYDGINVIIEVIKRAGPGRNKIVDAFAETDYKNGVTGEIKFDVNGSRAGNAGLMIIKNGCPVAIRTKAPK</sequence>
<dbReference type="InterPro" id="IPR051010">
    <property type="entry name" value="BCAA_transport"/>
</dbReference>
<keyword evidence="1" id="KW-0732">Signal</keyword>
<evidence type="ECO:0000259" key="2">
    <source>
        <dbReference type="Pfam" id="PF13458"/>
    </source>
</evidence>
<dbReference type="EMBL" id="UOEP01000073">
    <property type="protein sequence ID" value="VAW17419.1"/>
    <property type="molecule type" value="Genomic_DNA"/>
</dbReference>
<reference evidence="3" key="1">
    <citation type="submission" date="2018-06" db="EMBL/GenBank/DDBJ databases">
        <authorList>
            <person name="Zhirakovskaya E."/>
        </authorList>
    </citation>
    <scope>NUCLEOTIDE SEQUENCE</scope>
</reference>
<dbReference type="SUPFAM" id="SSF53822">
    <property type="entry name" value="Periplasmic binding protein-like I"/>
    <property type="match status" value="1"/>
</dbReference>
<proteinExistence type="predicted"/>
<accession>A0A3B0TZ46</accession>
<gene>
    <name evidence="3" type="ORF">MNBD_BACTEROID01-794</name>
</gene>
<name>A0A3B0TZ46_9ZZZZ</name>
<dbReference type="InterPro" id="IPR028081">
    <property type="entry name" value="Leu-bd"/>
</dbReference>
<protein>
    <submittedName>
        <fullName evidence="3">Branched-chain amino acid ABC transporter, amino acid-binding protein (TC 3.A.1.4.1)</fullName>
    </submittedName>
</protein>
<dbReference type="InterPro" id="IPR028082">
    <property type="entry name" value="Peripla_BP_I"/>
</dbReference>
<dbReference type="PANTHER" id="PTHR30483:SF6">
    <property type="entry name" value="PERIPLASMIC BINDING PROTEIN OF ABC TRANSPORTER FOR NATURAL AMINO ACIDS"/>
    <property type="match status" value="1"/>
</dbReference>
<dbReference type="PANTHER" id="PTHR30483">
    <property type="entry name" value="LEUCINE-SPECIFIC-BINDING PROTEIN"/>
    <property type="match status" value="1"/>
</dbReference>
<evidence type="ECO:0000313" key="3">
    <source>
        <dbReference type="EMBL" id="VAW17419.1"/>
    </source>
</evidence>
<dbReference type="Gene3D" id="3.40.50.2300">
    <property type="match status" value="2"/>
</dbReference>
<evidence type="ECO:0000256" key="1">
    <source>
        <dbReference type="ARBA" id="ARBA00022729"/>
    </source>
</evidence>
<feature type="domain" description="Leucine-binding protein" evidence="2">
    <location>
        <begin position="46"/>
        <end position="354"/>
    </location>
</feature>
<dbReference type="AlphaFoldDB" id="A0A3B0TZ46"/>